<gene>
    <name evidence="2" type="ORF">B0H17DRAFT_1179286</name>
</gene>
<evidence type="ECO:0000313" key="3">
    <source>
        <dbReference type="Proteomes" id="UP001221757"/>
    </source>
</evidence>
<name>A0AAD7DJ92_MYCRO</name>
<reference evidence="2" key="1">
    <citation type="submission" date="2023-03" db="EMBL/GenBank/DDBJ databases">
        <title>Massive genome expansion in bonnet fungi (Mycena s.s.) driven by repeated elements and novel gene families across ecological guilds.</title>
        <authorList>
            <consortium name="Lawrence Berkeley National Laboratory"/>
            <person name="Harder C.B."/>
            <person name="Miyauchi S."/>
            <person name="Viragh M."/>
            <person name="Kuo A."/>
            <person name="Thoen E."/>
            <person name="Andreopoulos B."/>
            <person name="Lu D."/>
            <person name="Skrede I."/>
            <person name="Drula E."/>
            <person name="Henrissat B."/>
            <person name="Morin E."/>
            <person name="Kohler A."/>
            <person name="Barry K."/>
            <person name="LaButti K."/>
            <person name="Morin E."/>
            <person name="Salamov A."/>
            <person name="Lipzen A."/>
            <person name="Mereny Z."/>
            <person name="Hegedus B."/>
            <person name="Baldrian P."/>
            <person name="Stursova M."/>
            <person name="Weitz H."/>
            <person name="Taylor A."/>
            <person name="Grigoriev I.V."/>
            <person name="Nagy L.G."/>
            <person name="Martin F."/>
            <person name="Kauserud H."/>
        </authorList>
    </citation>
    <scope>NUCLEOTIDE SEQUENCE</scope>
    <source>
        <strain evidence="2">CBHHK067</strain>
    </source>
</reference>
<accession>A0AAD7DJ92</accession>
<dbReference type="EMBL" id="JARKIE010000051">
    <property type="protein sequence ID" value="KAJ7692626.1"/>
    <property type="molecule type" value="Genomic_DNA"/>
</dbReference>
<proteinExistence type="predicted"/>
<evidence type="ECO:0000256" key="1">
    <source>
        <dbReference type="SAM" id="MobiDB-lite"/>
    </source>
</evidence>
<dbReference type="AlphaFoldDB" id="A0AAD7DJ92"/>
<protein>
    <submittedName>
        <fullName evidence="2">Uncharacterized protein</fullName>
    </submittedName>
</protein>
<organism evidence="2 3">
    <name type="scientific">Mycena rosella</name>
    <name type="common">Pink bonnet</name>
    <name type="synonym">Agaricus rosellus</name>
    <dbReference type="NCBI Taxonomy" id="1033263"/>
    <lineage>
        <taxon>Eukaryota</taxon>
        <taxon>Fungi</taxon>
        <taxon>Dikarya</taxon>
        <taxon>Basidiomycota</taxon>
        <taxon>Agaricomycotina</taxon>
        <taxon>Agaricomycetes</taxon>
        <taxon>Agaricomycetidae</taxon>
        <taxon>Agaricales</taxon>
        <taxon>Marasmiineae</taxon>
        <taxon>Mycenaceae</taxon>
        <taxon>Mycena</taxon>
    </lineage>
</organism>
<evidence type="ECO:0000313" key="2">
    <source>
        <dbReference type="EMBL" id="KAJ7692626.1"/>
    </source>
</evidence>
<dbReference type="Proteomes" id="UP001221757">
    <property type="component" value="Unassembled WGS sequence"/>
</dbReference>
<keyword evidence="3" id="KW-1185">Reference proteome</keyword>
<comment type="caution">
    <text evidence="2">The sequence shown here is derived from an EMBL/GenBank/DDBJ whole genome shotgun (WGS) entry which is preliminary data.</text>
</comment>
<feature type="region of interest" description="Disordered" evidence="1">
    <location>
        <begin position="1"/>
        <end position="45"/>
    </location>
</feature>
<sequence length="229" mass="26493">MWPTKWARLDVDEEGGASGGCLGNQQKSRTRRPTDMLAQESTSEACGRTFEWPADAEAFSRAKVPAKPTKDSRYSLNRHKIYRRFAPALWVAKETQGSAEKEAAEENRRGHRARHKEWARRRDRKDGWFAGGKGPRFTLLIQTEIYAHTIQGYKRFPVKQQDEVIPRKYTQTRSGQLMAVGCTEKPPRRSDHSPDQLPMPFNFKPILWHSVGLSRKRIVWLMHQLQPPE</sequence>